<keyword evidence="2" id="KW-1185">Reference proteome</keyword>
<gene>
    <name evidence="1" type="ORF">GCM10011613_20390</name>
</gene>
<sequence length="173" mass="20609">MFTLRVAKPQPDYVTYRERYKVDLPLQMAECEANYARLHKLLTQHFNKQIEDQCGDEYRFMTNRGEQQWLNQLRILERSPYTTTLQLSQAAVSSASSWLHMPRLTVRMYHDAKLAEVLAWEGHKRLRPRYEYPNQSMYHTDEKLQVNQFLGEWLKVSLECGLHIAEFSLSDPR</sequence>
<reference evidence="2" key="1">
    <citation type="journal article" date="2019" name="Int. J. Syst. Evol. Microbiol.">
        <title>The Global Catalogue of Microorganisms (GCM) 10K type strain sequencing project: providing services to taxonomists for standard genome sequencing and annotation.</title>
        <authorList>
            <consortium name="The Broad Institute Genomics Platform"/>
            <consortium name="The Broad Institute Genome Sequencing Center for Infectious Disease"/>
            <person name="Wu L."/>
            <person name="Ma J."/>
        </authorList>
    </citation>
    <scope>NUCLEOTIDE SEQUENCE [LARGE SCALE GENOMIC DNA]</scope>
    <source>
        <strain evidence="2">KCTC 32239</strain>
    </source>
</reference>
<dbReference type="RefSeq" id="WP_189418057.1">
    <property type="nucleotide sequence ID" value="NZ_BMYZ01000001.1"/>
</dbReference>
<name>A0ABQ3B2K4_9GAMM</name>
<dbReference type="EMBL" id="BMYZ01000001">
    <property type="protein sequence ID" value="GGY74845.1"/>
    <property type="molecule type" value="Genomic_DNA"/>
</dbReference>
<evidence type="ECO:0008006" key="3">
    <source>
        <dbReference type="Google" id="ProtNLM"/>
    </source>
</evidence>
<proteinExistence type="predicted"/>
<evidence type="ECO:0000313" key="1">
    <source>
        <dbReference type="EMBL" id="GGY74845.1"/>
    </source>
</evidence>
<evidence type="ECO:0000313" key="2">
    <source>
        <dbReference type="Proteomes" id="UP000619761"/>
    </source>
</evidence>
<dbReference type="Proteomes" id="UP000619761">
    <property type="component" value="Unassembled WGS sequence"/>
</dbReference>
<dbReference type="PANTHER" id="PTHR38774">
    <property type="entry name" value="CYTOPLASMIC PROTEIN-RELATED"/>
    <property type="match status" value="1"/>
</dbReference>
<protein>
    <recommendedName>
        <fullName evidence="3">DUF1249 domain-containing protein</fullName>
    </recommendedName>
</protein>
<comment type="caution">
    <text evidence="1">The sequence shown here is derived from an EMBL/GenBank/DDBJ whole genome shotgun (WGS) entry which is preliminary data.</text>
</comment>
<dbReference type="InterPro" id="IPR009659">
    <property type="entry name" value="DUF1249"/>
</dbReference>
<organism evidence="1 2">
    <name type="scientific">Cellvibrio zantedeschiae</name>
    <dbReference type="NCBI Taxonomy" id="1237077"/>
    <lineage>
        <taxon>Bacteria</taxon>
        <taxon>Pseudomonadati</taxon>
        <taxon>Pseudomonadota</taxon>
        <taxon>Gammaproteobacteria</taxon>
        <taxon>Cellvibrionales</taxon>
        <taxon>Cellvibrionaceae</taxon>
        <taxon>Cellvibrio</taxon>
    </lineage>
</organism>
<accession>A0ABQ3B2K4</accession>
<dbReference type="PANTHER" id="PTHR38774:SF1">
    <property type="entry name" value="CYTOPLASMIC PROTEIN"/>
    <property type="match status" value="1"/>
</dbReference>
<dbReference type="Pfam" id="PF06853">
    <property type="entry name" value="DUF1249"/>
    <property type="match status" value="1"/>
</dbReference>